<dbReference type="CDD" id="cd02440">
    <property type="entry name" value="AdoMet_MTases"/>
    <property type="match status" value="1"/>
</dbReference>
<dbReference type="AlphaFoldDB" id="A0A6A5ZQT2"/>
<dbReference type="PANTHER" id="PTHR18895">
    <property type="entry name" value="HEMK METHYLTRANSFERASE"/>
    <property type="match status" value="1"/>
</dbReference>
<dbReference type="GO" id="GO:0008168">
    <property type="term" value="F:methyltransferase activity"/>
    <property type="evidence" value="ECO:0007669"/>
    <property type="project" value="UniProtKB-KW"/>
</dbReference>
<reference evidence="1" key="1">
    <citation type="journal article" date="2020" name="Stud. Mycol.">
        <title>101 Dothideomycetes genomes: a test case for predicting lifestyles and emergence of pathogens.</title>
        <authorList>
            <person name="Haridas S."/>
            <person name="Albert R."/>
            <person name="Binder M."/>
            <person name="Bloem J."/>
            <person name="Labutti K."/>
            <person name="Salamov A."/>
            <person name="Andreopoulos B."/>
            <person name="Baker S."/>
            <person name="Barry K."/>
            <person name="Bills G."/>
            <person name="Bluhm B."/>
            <person name="Cannon C."/>
            <person name="Castanera R."/>
            <person name="Culley D."/>
            <person name="Daum C."/>
            <person name="Ezra D."/>
            <person name="Gonzalez J."/>
            <person name="Henrissat B."/>
            <person name="Kuo A."/>
            <person name="Liang C."/>
            <person name="Lipzen A."/>
            <person name="Lutzoni F."/>
            <person name="Magnuson J."/>
            <person name="Mondo S."/>
            <person name="Nolan M."/>
            <person name="Ohm R."/>
            <person name="Pangilinan J."/>
            <person name="Park H.-J."/>
            <person name="Ramirez L."/>
            <person name="Alfaro M."/>
            <person name="Sun H."/>
            <person name="Tritt A."/>
            <person name="Yoshinaga Y."/>
            <person name="Zwiers L.-H."/>
            <person name="Turgeon B."/>
            <person name="Goodwin S."/>
            <person name="Spatafora J."/>
            <person name="Crous P."/>
            <person name="Grigoriev I."/>
        </authorList>
    </citation>
    <scope>NUCLEOTIDE SEQUENCE</scope>
    <source>
        <strain evidence="1">CBS 627.86</strain>
    </source>
</reference>
<protein>
    <submittedName>
        <fullName evidence="1">S-adenosyl-L-methionine-dependent methyltransferase</fullName>
    </submittedName>
</protein>
<keyword evidence="1" id="KW-0808">Transferase</keyword>
<accession>A0A6A5ZQT2</accession>
<dbReference type="EMBL" id="ML977312">
    <property type="protein sequence ID" value="KAF2121227.1"/>
    <property type="molecule type" value="Genomic_DNA"/>
</dbReference>
<dbReference type="PANTHER" id="PTHR18895:SF74">
    <property type="entry name" value="MTRF1L RELEASE FACTOR GLUTAMINE METHYLTRANSFERASE"/>
    <property type="match status" value="1"/>
</dbReference>
<dbReference type="GO" id="GO:0003676">
    <property type="term" value="F:nucleic acid binding"/>
    <property type="evidence" value="ECO:0007669"/>
    <property type="project" value="InterPro"/>
</dbReference>
<dbReference type="Proteomes" id="UP000799770">
    <property type="component" value="Unassembled WGS sequence"/>
</dbReference>
<sequence>MPRISNALIRHARSIDKLLPPLLRPCRELRAAQNELRWLREHAAKVASTRNAKVRDTLLRNLVLERAKGKPLQYLLGSEYFGDLQITCRPGVLIPRQETAASVAYLARLVRQAEELPPELRVLDLCTGTGCIPLLFHDELAATRKDVRSRYLGIDISRDAVHLAHYNLQKVWRQKAYADKSVTAFVQADVLIDPFDDQNAGMPCFKAALNHYRQPPFWDILISNPPYISPSGYWSTTTRSVRLFEPELALLPPPNPDASDTERGDVFYPRLLSIAQHVEAKVVLLEVADLDQAHRVARLAQDADFFDGIEVWRDWPDQPNDAEPVELDGFPVIGQGNGRYVLCWRAQGAPWLGKDVVAKAETEPLSHYSLQPTFIYRPPSKIPL</sequence>
<proteinExistence type="predicted"/>
<dbReference type="PROSITE" id="PS00092">
    <property type="entry name" value="N6_MTASE"/>
    <property type="match status" value="1"/>
</dbReference>
<organism evidence="1 2">
    <name type="scientific">Lophiotrema nucula</name>
    <dbReference type="NCBI Taxonomy" id="690887"/>
    <lineage>
        <taxon>Eukaryota</taxon>
        <taxon>Fungi</taxon>
        <taxon>Dikarya</taxon>
        <taxon>Ascomycota</taxon>
        <taxon>Pezizomycotina</taxon>
        <taxon>Dothideomycetes</taxon>
        <taxon>Pleosporomycetidae</taxon>
        <taxon>Pleosporales</taxon>
        <taxon>Lophiotremataceae</taxon>
        <taxon>Lophiotrema</taxon>
    </lineage>
</organism>
<dbReference type="GO" id="GO:0032259">
    <property type="term" value="P:methylation"/>
    <property type="evidence" value="ECO:0007669"/>
    <property type="project" value="UniProtKB-KW"/>
</dbReference>
<gene>
    <name evidence="1" type="ORF">BDV96DRAFT_640622</name>
</gene>
<dbReference type="InterPro" id="IPR029063">
    <property type="entry name" value="SAM-dependent_MTases_sf"/>
</dbReference>
<dbReference type="SUPFAM" id="SSF53335">
    <property type="entry name" value="S-adenosyl-L-methionine-dependent methyltransferases"/>
    <property type="match status" value="1"/>
</dbReference>
<name>A0A6A5ZQT2_9PLEO</name>
<evidence type="ECO:0000313" key="2">
    <source>
        <dbReference type="Proteomes" id="UP000799770"/>
    </source>
</evidence>
<keyword evidence="1" id="KW-0489">Methyltransferase</keyword>
<dbReference type="OrthoDB" id="269872at2759"/>
<dbReference type="Gene3D" id="3.40.50.150">
    <property type="entry name" value="Vaccinia Virus protein VP39"/>
    <property type="match status" value="1"/>
</dbReference>
<dbReference type="GO" id="GO:0005739">
    <property type="term" value="C:mitochondrion"/>
    <property type="evidence" value="ECO:0007669"/>
    <property type="project" value="TreeGrafter"/>
</dbReference>
<dbReference type="InterPro" id="IPR050320">
    <property type="entry name" value="N5-glutamine_MTase"/>
</dbReference>
<evidence type="ECO:0000313" key="1">
    <source>
        <dbReference type="EMBL" id="KAF2121227.1"/>
    </source>
</evidence>
<keyword evidence="2" id="KW-1185">Reference proteome</keyword>
<dbReference type="InterPro" id="IPR002052">
    <property type="entry name" value="DNA_methylase_N6_adenine_CS"/>
</dbReference>